<dbReference type="InterPro" id="IPR050748">
    <property type="entry name" value="Glycosyltrans_8_dom-fam"/>
</dbReference>
<gene>
    <name evidence="4" type="ORF">CBEIBR21_04760</name>
</gene>
<evidence type="ECO:0000313" key="5">
    <source>
        <dbReference type="Proteomes" id="UP000190959"/>
    </source>
</evidence>
<dbReference type="CDD" id="cd04194">
    <property type="entry name" value="GT8_A4GalT_like"/>
    <property type="match status" value="1"/>
</dbReference>
<dbReference type="Pfam" id="PF01501">
    <property type="entry name" value="Glyco_transf_8"/>
    <property type="match status" value="1"/>
</dbReference>
<dbReference type="Proteomes" id="UP000190959">
    <property type="component" value="Unassembled WGS sequence"/>
</dbReference>
<protein>
    <submittedName>
        <fullName evidence="4">Glycosyl transferase family 8</fullName>
    </submittedName>
</protein>
<dbReference type="GO" id="GO:0046872">
    <property type="term" value="F:metal ion binding"/>
    <property type="evidence" value="ECO:0007669"/>
    <property type="project" value="UniProtKB-KW"/>
</dbReference>
<reference evidence="4 5" key="1">
    <citation type="submission" date="2017-02" db="EMBL/GenBank/DDBJ databases">
        <title>Genome sequence of Clostridium beijerinckii Br21.</title>
        <authorList>
            <person name="Fonseca B.C."/>
            <person name="Guazzaroni M.E."/>
            <person name="Riano-Pachon D.M."/>
            <person name="Reginatto V."/>
        </authorList>
    </citation>
    <scope>NUCLEOTIDE SEQUENCE [LARGE SCALE GENOMIC DNA]</scope>
    <source>
        <strain evidence="4 5">Br21</strain>
    </source>
</reference>
<keyword evidence="2 4" id="KW-0808">Transferase</keyword>
<dbReference type="EMBL" id="MWMH01000002">
    <property type="protein sequence ID" value="OOP73815.1"/>
    <property type="molecule type" value="Genomic_DNA"/>
</dbReference>
<dbReference type="InterPro" id="IPR002495">
    <property type="entry name" value="Glyco_trans_8"/>
</dbReference>
<dbReference type="PANTHER" id="PTHR13778">
    <property type="entry name" value="GLYCOSYLTRANSFERASE 8 DOMAIN-CONTAINING PROTEIN"/>
    <property type="match status" value="1"/>
</dbReference>
<dbReference type="InterPro" id="IPR029044">
    <property type="entry name" value="Nucleotide-diphossugar_trans"/>
</dbReference>
<evidence type="ECO:0000313" key="4">
    <source>
        <dbReference type="EMBL" id="OOP73815.1"/>
    </source>
</evidence>
<evidence type="ECO:0000256" key="1">
    <source>
        <dbReference type="ARBA" id="ARBA00022676"/>
    </source>
</evidence>
<name>A0A1S9N8L5_CLOBE</name>
<accession>A0A1S9N8L5</accession>
<dbReference type="SUPFAM" id="SSF53448">
    <property type="entry name" value="Nucleotide-diphospho-sugar transferases"/>
    <property type="match status" value="1"/>
</dbReference>
<dbReference type="GO" id="GO:0016757">
    <property type="term" value="F:glycosyltransferase activity"/>
    <property type="evidence" value="ECO:0007669"/>
    <property type="project" value="UniProtKB-KW"/>
</dbReference>
<keyword evidence="1" id="KW-0328">Glycosyltransferase</keyword>
<dbReference type="AlphaFoldDB" id="A0A1S9N8L5"/>
<organism evidence="4 5">
    <name type="scientific">Clostridium beijerinckii</name>
    <name type="common">Clostridium MP</name>
    <dbReference type="NCBI Taxonomy" id="1520"/>
    <lineage>
        <taxon>Bacteria</taxon>
        <taxon>Bacillati</taxon>
        <taxon>Bacillota</taxon>
        <taxon>Clostridia</taxon>
        <taxon>Eubacteriales</taxon>
        <taxon>Clostridiaceae</taxon>
        <taxon>Clostridium</taxon>
    </lineage>
</organism>
<proteinExistence type="predicted"/>
<keyword evidence="3" id="KW-0479">Metal-binding</keyword>
<comment type="caution">
    <text evidence="4">The sequence shown here is derived from an EMBL/GenBank/DDBJ whole genome shotgun (WGS) entry which is preliminary data.</text>
</comment>
<evidence type="ECO:0000256" key="3">
    <source>
        <dbReference type="ARBA" id="ARBA00022723"/>
    </source>
</evidence>
<dbReference type="PANTHER" id="PTHR13778:SF47">
    <property type="entry name" value="LIPOPOLYSACCHARIDE 1,3-GALACTOSYLTRANSFERASE"/>
    <property type="match status" value="1"/>
</dbReference>
<sequence>MQDRGENSMHIVYASDDNFAEIMGVSIVSLFENNKDMDEIVIYILDSGINDINKKRIESVFQKYNRCNPSWITATNINDVLGMKVNQDRGSLSQFARLFVSRVLPKELDRVLYLDCDITIDKSLNELWNMDMNGKIVAALQDAFAPLYRKNLGLDKNDIMFNSGVMLIDLNRWKEEHVEEKILRFIKKYNGLVPQGDQGVLNAILSSETEPLNPRFNSVTIFHDFTYENMLIYRKPPIFYSKEEIKEAVTNPVIIHFTTSFLSKRAWIEGSEHPYAKRWQEYKSISPWKDEPLRKHTSSKKWKDAYVKMYKVLPLGLSVRISGLLQAYGRPIIEKIKYNI</sequence>
<evidence type="ECO:0000256" key="2">
    <source>
        <dbReference type="ARBA" id="ARBA00022679"/>
    </source>
</evidence>
<dbReference type="Gene3D" id="3.90.550.10">
    <property type="entry name" value="Spore Coat Polysaccharide Biosynthesis Protein SpsA, Chain A"/>
    <property type="match status" value="1"/>
</dbReference>